<dbReference type="InterPro" id="IPR027417">
    <property type="entry name" value="P-loop_NTPase"/>
</dbReference>
<dbReference type="EMBL" id="JACHJG010000009">
    <property type="protein sequence ID" value="MBB4888280.1"/>
    <property type="molecule type" value="Genomic_DNA"/>
</dbReference>
<keyword evidence="4" id="KW-1185">Reference proteome</keyword>
<accession>A0A7W7LDM7</accession>
<sequence length="526" mass="57057">MTYLLGGPFQLCVLAVFLRTAPEFLWRALSTTGRCLGPWQPGAPDPRVERPGTAGEPAHFSYWFRQVWKDIGSAARNGAHAVEHTLTKEWFGRITRNLLRGRRPSGSRGVNGFTRCVLWLTGLGVAVGAALAAVCTAGLFAVILLTLALLVAVVCAALAATALAVRAVERAGLLARGVRMKCPYPGCYRPIPLPVYHCPDCGASHRRLRPGRFGALWRICACGRKLATSLPAGRDALTGHCPHCDERLPRKLAAARIVHVPLVGGTSSGKTMLLAAMVAGLRSWDRRGSLEVEFATVEDARELDALDRQLDGDGFAHATTARQPRAFMLRVSRGRRRRLLYLYDPMGETLRDAKTVREQQYLAHANGVVMVVDALAEPDVRARLGGEDAPRAVSARPSPEGPTATYDRLAGEMQALTGRRRRTPVATVVTKRDVLDQLVSLPVPGPRIDSWLESVGLGNLVRGLDHSFGRTRYWAVSAHAATGEDAQSGEQRRAAEPVLWLLSQTGLPVRKLLAAEVAEARGTGKR</sequence>
<feature type="transmembrane region" description="Helical" evidence="1">
    <location>
        <begin position="139"/>
        <end position="165"/>
    </location>
</feature>
<dbReference type="Proteomes" id="UP000556436">
    <property type="component" value="Unassembled WGS sequence"/>
</dbReference>
<proteinExistence type="predicted"/>
<dbReference type="Pfam" id="PF19993">
    <property type="entry name" value="DO-GTPase2"/>
    <property type="match status" value="1"/>
</dbReference>
<name>A0A7W7LDM7_STRNE</name>
<gene>
    <name evidence="3" type="ORF">FHS38_004349</name>
</gene>
<feature type="transmembrane region" description="Helical" evidence="1">
    <location>
        <begin position="112"/>
        <end position="133"/>
    </location>
</feature>
<protein>
    <recommendedName>
        <fullName evidence="2">Double-GTPase 2 domain-containing protein</fullName>
    </recommendedName>
</protein>
<evidence type="ECO:0000256" key="1">
    <source>
        <dbReference type="SAM" id="Phobius"/>
    </source>
</evidence>
<dbReference type="RefSeq" id="WP_184735790.1">
    <property type="nucleotide sequence ID" value="NZ_BMRW01000007.1"/>
</dbReference>
<feature type="domain" description="Double-GTPase 2" evidence="2">
    <location>
        <begin position="260"/>
        <end position="481"/>
    </location>
</feature>
<evidence type="ECO:0000313" key="4">
    <source>
        <dbReference type="Proteomes" id="UP000556436"/>
    </source>
</evidence>
<evidence type="ECO:0000259" key="2">
    <source>
        <dbReference type="Pfam" id="PF19993"/>
    </source>
</evidence>
<comment type="caution">
    <text evidence="3">The sequence shown here is derived from an EMBL/GenBank/DDBJ whole genome shotgun (WGS) entry which is preliminary data.</text>
</comment>
<evidence type="ECO:0000313" key="3">
    <source>
        <dbReference type="EMBL" id="MBB4888280.1"/>
    </source>
</evidence>
<reference evidence="3 4" key="1">
    <citation type="submission" date="2020-08" db="EMBL/GenBank/DDBJ databases">
        <title>Genomic Encyclopedia of Type Strains, Phase III (KMG-III): the genomes of soil and plant-associated and newly described type strains.</title>
        <authorList>
            <person name="Whitman W."/>
        </authorList>
    </citation>
    <scope>NUCLEOTIDE SEQUENCE [LARGE SCALE GENOMIC DNA]</scope>
    <source>
        <strain evidence="3 4">CECT 3265</strain>
    </source>
</reference>
<keyword evidence="1" id="KW-0472">Membrane</keyword>
<organism evidence="3 4">
    <name type="scientific">Streptomyces netropsis</name>
    <name type="common">Streptoverticillium netropsis</name>
    <dbReference type="NCBI Taxonomy" id="55404"/>
    <lineage>
        <taxon>Bacteria</taxon>
        <taxon>Bacillati</taxon>
        <taxon>Actinomycetota</taxon>
        <taxon>Actinomycetes</taxon>
        <taxon>Kitasatosporales</taxon>
        <taxon>Streptomycetaceae</taxon>
        <taxon>Streptomyces</taxon>
    </lineage>
</organism>
<keyword evidence="1" id="KW-0812">Transmembrane</keyword>
<dbReference type="AlphaFoldDB" id="A0A7W7LDM7"/>
<keyword evidence="1" id="KW-1133">Transmembrane helix</keyword>
<dbReference type="InterPro" id="IPR045528">
    <property type="entry name" value="DO-GTPase2"/>
</dbReference>
<dbReference type="SUPFAM" id="SSF52540">
    <property type="entry name" value="P-loop containing nucleoside triphosphate hydrolases"/>
    <property type="match status" value="1"/>
</dbReference>